<dbReference type="PANTHER" id="PTHR48258:SF15">
    <property type="entry name" value="OS02G0543900 PROTEIN"/>
    <property type="match status" value="1"/>
</dbReference>
<accession>A0ABR0QVI2</accession>
<name>A0ABR0QVI2_GOSAR</name>
<evidence type="ECO:0000259" key="1">
    <source>
        <dbReference type="Pfam" id="PF13960"/>
    </source>
</evidence>
<sequence>MKAICGKVSIVEELEKVQDRATLTLCNLEKIFPPSFFTIMVHLLIYLSHEAKLGGPIFYQWMYPIEKYDESRLNRPSRNAGLTNYNLVETYLFQSYGEPISKVKIAYSNDRSWVQAHRYVFFHHDSTEPFATESGGRRKTRERTLLKYLYGLNSVEHVKVARNNLSQPIGSKARLLARYLGIIARNVNLLPINYESWHHMPDSNKNQALDNIKDRERVGTTSRQKQKFMHTIGSKSFACVADEEELSSGQKVGCLQLFNITYTKKDISLMTTEAAKIMKKIKDKRVEYEAIASSGSSVNLHDIDNRIITEVLGPERYGQLQLKAEAAAREVEASKKYDKLQLQLQNMMKMFQ</sequence>
<organism evidence="2 3">
    <name type="scientific">Gossypium arboreum</name>
    <name type="common">Tree cotton</name>
    <name type="synonym">Gossypium nanking</name>
    <dbReference type="NCBI Taxonomy" id="29729"/>
    <lineage>
        <taxon>Eukaryota</taxon>
        <taxon>Viridiplantae</taxon>
        <taxon>Streptophyta</taxon>
        <taxon>Embryophyta</taxon>
        <taxon>Tracheophyta</taxon>
        <taxon>Spermatophyta</taxon>
        <taxon>Magnoliopsida</taxon>
        <taxon>eudicotyledons</taxon>
        <taxon>Gunneridae</taxon>
        <taxon>Pentapetalae</taxon>
        <taxon>rosids</taxon>
        <taxon>malvids</taxon>
        <taxon>Malvales</taxon>
        <taxon>Malvaceae</taxon>
        <taxon>Malvoideae</taxon>
        <taxon>Gossypium</taxon>
    </lineage>
</organism>
<dbReference type="Pfam" id="PF13960">
    <property type="entry name" value="DUF4218"/>
    <property type="match status" value="1"/>
</dbReference>
<dbReference type="PANTHER" id="PTHR48258">
    <property type="entry name" value="DUF4218 DOMAIN-CONTAINING PROTEIN-RELATED"/>
    <property type="match status" value="1"/>
</dbReference>
<dbReference type="Proteomes" id="UP001358586">
    <property type="component" value="Chromosome 2"/>
</dbReference>
<keyword evidence="3" id="KW-1185">Reference proteome</keyword>
<evidence type="ECO:0000313" key="2">
    <source>
        <dbReference type="EMBL" id="KAK5842976.1"/>
    </source>
</evidence>
<dbReference type="InterPro" id="IPR025452">
    <property type="entry name" value="DUF4218"/>
</dbReference>
<dbReference type="EMBL" id="JARKNE010000002">
    <property type="protein sequence ID" value="KAK5842976.1"/>
    <property type="molecule type" value="Genomic_DNA"/>
</dbReference>
<gene>
    <name evidence="2" type="ORF">PVK06_005400</name>
</gene>
<dbReference type="InterPro" id="IPR004252">
    <property type="entry name" value="Probable_transposase_24"/>
</dbReference>
<evidence type="ECO:0000313" key="3">
    <source>
        <dbReference type="Proteomes" id="UP001358586"/>
    </source>
</evidence>
<protein>
    <recommendedName>
        <fullName evidence="1">DUF4218 domain-containing protein</fullName>
    </recommendedName>
</protein>
<reference evidence="2 3" key="1">
    <citation type="submission" date="2023-03" db="EMBL/GenBank/DDBJ databases">
        <title>WGS of Gossypium arboreum.</title>
        <authorList>
            <person name="Yu D."/>
        </authorList>
    </citation>
    <scope>NUCLEOTIDE SEQUENCE [LARGE SCALE GENOMIC DNA]</scope>
    <source>
        <tissue evidence="2">Leaf</tissue>
    </source>
</reference>
<proteinExistence type="predicted"/>
<comment type="caution">
    <text evidence="2">The sequence shown here is derived from an EMBL/GenBank/DDBJ whole genome shotgun (WGS) entry which is preliminary data.</text>
</comment>
<feature type="domain" description="DUF4218" evidence="1">
    <location>
        <begin position="5"/>
        <end position="94"/>
    </location>
</feature>
<dbReference type="Pfam" id="PF03004">
    <property type="entry name" value="Transposase_24"/>
    <property type="match status" value="1"/>
</dbReference>